<dbReference type="EMBL" id="QJKH01000019">
    <property type="protein sequence ID" value="PXX75190.1"/>
    <property type="molecule type" value="Genomic_DNA"/>
</dbReference>
<dbReference type="InterPro" id="IPR011990">
    <property type="entry name" value="TPR-like_helical_dom_sf"/>
</dbReference>
<dbReference type="Gene3D" id="1.25.40.10">
    <property type="entry name" value="Tetratricopeptide repeat domain"/>
    <property type="match status" value="2"/>
</dbReference>
<proteinExistence type="predicted"/>
<dbReference type="Gene3D" id="1.10.260.40">
    <property type="entry name" value="lambda repressor-like DNA-binding domains"/>
    <property type="match status" value="1"/>
</dbReference>
<dbReference type="GO" id="GO:0003677">
    <property type="term" value="F:DNA binding"/>
    <property type="evidence" value="ECO:0007669"/>
    <property type="project" value="InterPro"/>
</dbReference>
<dbReference type="InterPro" id="IPR001387">
    <property type="entry name" value="Cro/C1-type_HTH"/>
</dbReference>
<dbReference type="RefSeq" id="WP_022938218.1">
    <property type="nucleotide sequence ID" value="NZ_CABKRQ010000005.1"/>
</dbReference>
<dbReference type="AlphaFoldDB" id="A0A318KJR1"/>
<dbReference type="Pfam" id="PF01381">
    <property type="entry name" value="HTH_3"/>
    <property type="match status" value="1"/>
</dbReference>
<dbReference type="CDD" id="cd00093">
    <property type="entry name" value="HTH_XRE"/>
    <property type="match status" value="1"/>
</dbReference>
<feature type="domain" description="HTH cro/C1-type" evidence="1">
    <location>
        <begin position="1"/>
        <end position="46"/>
    </location>
</feature>
<evidence type="ECO:0000313" key="3">
    <source>
        <dbReference type="Proteomes" id="UP000247612"/>
    </source>
</evidence>
<sequence length="395" mass="47193">MRVAKGLSLRALAKLTGINYQHIRRFEIGEADLNEYQLKQLDKVLDLNNYNNDVSYQQAIELFEKFYIEVVYDTVDLAYYKHRIPEVYITINEHLVYLVMKYIIYIQENYVEGCLKIENIISQYEISNLFIYSAYMDYMGMRLFTCDQHEEALKIYKSLLKSNCEKTELGIIKYHLGFIYKDLNYFNEAMEVLLSAKEIFMDTANLKRLFGCMMLIASVELRKRNYKNAEYYYISCINLGKTLDIDKNEIAKVYRNLSWLMIRKKVYDKAQKYLEEANEFGNTHILSRLYNIWINYKLENYSEALRDITKSRYIKNEQRIVLVLDLFESLCYLENKIPSNKIISQAIKVYDFHRKTNDIDLSLFYLDILINLLERKKANDCLIIYLKEKIILLEN</sequence>
<gene>
    <name evidence="2" type="ORF">DES51_1196</name>
</gene>
<dbReference type="PROSITE" id="PS50943">
    <property type="entry name" value="HTH_CROC1"/>
    <property type="match status" value="1"/>
</dbReference>
<protein>
    <submittedName>
        <fullName evidence="2">Helix-turn-helix protein</fullName>
    </submittedName>
</protein>
<dbReference type="SUPFAM" id="SSF47413">
    <property type="entry name" value="lambda repressor-like DNA-binding domains"/>
    <property type="match status" value="1"/>
</dbReference>
<organism evidence="2 3">
    <name type="scientific">Dielma fastidiosa</name>
    <dbReference type="NCBI Taxonomy" id="1034346"/>
    <lineage>
        <taxon>Bacteria</taxon>
        <taxon>Bacillati</taxon>
        <taxon>Bacillota</taxon>
        <taxon>Erysipelotrichia</taxon>
        <taxon>Erysipelotrichales</taxon>
        <taxon>Erysipelotrichaceae</taxon>
        <taxon>Dielma</taxon>
    </lineage>
</organism>
<keyword evidence="3" id="KW-1185">Reference proteome</keyword>
<name>A0A318KJR1_9FIRM</name>
<accession>A0A318KJR1</accession>
<dbReference type="SUPFAM" id="SSF48452">
    <property type="entry name" value="TPR-like"/>
    <property type="match status" value="1"/>
</dbReference>
<evidence type="ECO:0000313" key="2">
    <source>
        <dbReference type="EMBL" id="PXX75190.1"/>
    </source>
</evidence>
<comment type="caution">
    <text evidence="2">The sequence shown here is derived from an EMBL/GenBank/DDBJ whole genome shotgun (WGS) entry which is preliminary data.</text>
</comment>
<dbReference type="InterPro" id="IPR010982">
    <property type="entry name" value="Lambda_DNA-bd_dom_sf"/>
</dbReference>
<reference evidence="2 3" key="1">
    <citation type="submission" date="2018-05" db="EMBL/GenBank/DDBJ databases">
        <title>Genomic Encyclopedia of Type Strains, Phase IV (KMG-IV): sequencing the most valuable type-strain genomes for metagenomic binning, comparative biology and taxonomic classification.</title>
        <authorList>
            <person name="Goeker M."/>
        </authorList>
    </citation>
    <scope>NUCLEOTIDE SEQUENCE [LARGE SCALE GENOMIC DNA]</scope>
    <source>
        <strain evidence="2 3">JC118</strain>
    </source>
</reference>
<dbReference type="Proteomes" id="UP000247612">
    <property type="component" value="Unassembled WGS sequence"/>
</dbReference>
<evidence type="ECO:0000259" key="1">
    <source>
        <dbReference type="PROSITE" id="PS50943"/>
    </source>
</evidence>